<dbReference type="PANTHER" id="PTHR48078">
    <property type="entry name" value="THREONINE DEHYDRATASE, MITOCHONDRIAL-RELATED"/>
    <property type="match status" value="1"/>
</dbReference>
<sequence length="478" mass="50291">MPSCRLLSTSAGAKTYTTSLRCTCGFCTPSGSAGTPVFKCPQASALPNMDHVIMPVDPPSSELKSLAAMASSPTPASCDSPFVRFRSLLYPYRVAMSLGMSDQSYVDLVVDLDSKIAAVGGTGFRTTPCSYDASMNAFVKNETGNVAQSHKARHLFNVMTYLSVLQAVEPSAKDMKSTRRLVVASCGNAGLAAATIAAAANWPIDVCIPTDAAPAVVDKLKSFGECVNVVICPRATETVDTPHGPVRADTEADPTFAVFKNLIADHESIPFSVQGSECGIAIEGMHTLAWEILEQAQKAGQGGASLRFDKMFVQVGGGALGSGLVQGMERAARGDLAHVKVDKAPELVCVQADGNAPLDRAFQEMKKHGKSAVDASKDRETYMFPWANPSSVATGILDDETYDWVALSKGMQDSGGGTLVVVDDVIREANKYIKGTHGVNVCMTGSVGLAGLMTMKEGGQVKEGADPNIIIFSGADRS</sequence>
<comment type="caution">
    <text evidence="5">The sequence shown here is derived from an EMBL/GenBank/DDBJ whole genome shotgun (WGS) entry which is preliminary data.</text>
</comment>
<proteinExistence type="predicted"/>
<comment type="cofactor">
    <cofactor evidence="1">
        <name>pyridoxal 5'-phosphate</name>
        <dbReference type="ChEBI" id="CHEBI:597326"/>
    </cofactor>
</comment>
<keyword evidence="3" id="KW-0456">Lyase</keyword>
<keyword evidence="2" id="KW-0663">Pyridoxal phosphate</keyword>
<keyword evidence="6" id="KW-1185">Reference proteome</keyword>
<dbReference type="InterPro" id="IPR036052">
    <property type="entry name" value="TrpB-like_PALP_sf"/>
</dbReference>
<protein>
    <recommendedName>
        <fullName evidence="4">Tryptophan synthase beta chain-like PALP domain-containing protein</fullName>
    </recommendedName>
</protein>
<gene>
    <name evidence="5" type="ORF">TeGR_g4826</name>
</gene>
<dbReference type="EMBL" id="BRYB01000424">
    <property type="protein sequence ID" value="GMI29803.1"/>
    <property type="molecule type" value="Genomic_DNA"/>
</dbReference>
<organism evidence="5 6">
    <name type="scientific">Tetraparma gracilis</name>
    <dbReference type="NCBI Taxonomy" id="2962635"/>
    <lineage>
        <taxon>Eukaryota</taxon>
        <taxon>Sar</taxon>
        <taxon>Stramenopiles</taxon>
        <taxon>Ochrophyta</taxon>
        <taxon>Bolidophyceae</taxon>
        <taxon>Parmales</taxon>
        <taxon>Triparmaceae</taxon>
        <taxon>Tetraparma</taxon>
    </lineage>
</organism>
<reference evidence="5 6" key="1">
    <citation type="journal article" date="2023" name="Commun. Biol.">
        <title>Genome analysis of Parmales, the sister group of diatoms, reveals the evolutionary specialization of diatoms from phago-mixotrophs to photoautotrophs.</title>
        <authorList>
            <person name="Ban H."/>
            <person name="Sato S."/>
            <person name="Yoshikawa S."/>
            <person name="Yamada K."/>
            <person name="Nakamura Y."/>
            <person name="Ichinomiya M."/>
            <person name="Sato N."/>
            <person name="Blanc-Mathieu R."/>
            <person name="Endo H."/>
            <person name="Kuwata A."/>
            <person name="Ogata H."/>
        </authorList>
    </citation>
    <scope>NUCLEOTIDE SEQUENCE [LARGE SCALE GENOMIC DNA]</scope>
</reference>
<evidence type="ECO:0000313" key="6">
    <source>
        <dbReference type="Proteomes" id="UP001165060"/>
    </source>
</evidence>
<evidence type="ECO:0000256" key="1">
    <source>
        <dbReference type="ARBA" id="ARBA00001933"/>
    </source>
</evidence>
<evidence type="ECO:0000256" key="2">
    <source>
        <dbReference type="ARBA" id="ARBA00022898"/>
    </source>
</evidence>
<name>A0ABQ6MPZ1_9STRA</name>
<dbReference type="Gene3D" id="3.40.50.1100">
    <property type="match status" value="2"/>
</dbReference>
<dbReference type="InterPro" id="IPR001926">
    <property type="entry name" value="TrpB-like_PALP"/>
</dbReference>
<dbReference type="SUPFAM" id="SSF53686">
    <property type="entry name" value="Tryptophan synthase beta subunit-like PLP-dependent enzymes"/>
    <property type="match status" value="1"/>
</dbReference>
<dbReference type="Proteomes" id="UP001165060">
    <property type="component" value="Unassembled WGS sequence"/>
</dbReference>
<evidence type="ECO:0000256" key="3">
    <source>
        <dbReference type="ARBA" id="ARBA00023239"/>
    </source>
</evidence>
<feature type="domain" description="Tryptophan synthase beta chain-like PALP" evidence="4">
    <location>
        <begin position="132"/>
        <end position="472"/>
    </location>
</feature>
<evidence type="ECO:0000313" key="5">
    <source>
        <dbReference type="EMBL" id="GMI29803.1"/>
    </source>
</evidence>
<dbReference type="Pfam" id="PF00291">
    <property type="entry name" value="PALP"/>
    <property type="match status" value="1"/>
</dbReference>
<evidence type="ECO:0000259" key="4">
    <source>
        <dbReference type="Pfam" id="PF00291"/>
    </source>
</evidence>
<dbReference type="PANTHER" id="PTHR48078:SF6">
    <property type="entry name" value="L-THREONINE DEHYDRATASE CATABOLIC TDCB"/>
    <property type="match status" value="1"/>
</dbReference>
<accession>A0ABQ6MPZ1</accession>
<dbReference type="InterPro" id="IPR050147">
    <property type="entry name" value="Ser/Thr_Dehydratase"/>
</dbReference>